<protein>
    <submittedName>
        <fullName evidence="1">Uncharacterized protein</fullName>
    </submittedName>
</protein>
<accession>A0A6C0AIQ8</accession>
<reference evidence="1" key="1">
    <citation type="journal article" date="2020" name="Nature">
        <title>Giant virus diversity and host interactions through global metagenomics.</title>
        <authorList>
            <person name="Schulz F."/>
            <person name="Roux S."/>
            <person name="Paez-Espino D."/>
            <person name="Jungbluth S."/>
            <person name="Walsh D.A."/>
            <person name="Denef V.J."/>
            <person name="McMahon K.D."/>
            <person name="Konstantinidis K.T."/>
            <person name="Eloe-Fadrosh E.A."/>
            <person name="Kyrpides N.C."/>
            <person name="Woyke T."/>
        </authorList>
    </citation>
    <scope>NUCLEOTIDE SEQUENCE</scope>
    <source>
        <strain evidence="1">GVMAG-S-1035118-87</strain>
    </source>
</reference>
<sequence>MMLAITLTQYNRQYILFLPAVKNTMVDGVFVRMMYSTDKVTFNGLFIYIRNESIKDICAIERDVLQLYTSSKTPIYSVEKQIARTPRSILKISGIWENETSYGIVYKCID</sequence>
<evidence type="ECO:0000313" key="1">
    <source>
        <dbReference type="EMBL" id="QHS79221.1"/>
    </source>
</evidence>
<name>A0A6C0AIQ8_9ZZZZ</name>
<organism evidence="1">
    <name type="scientific">viral metagenome</name>
    <dbReference type="NCBI Taxonomy" id="1070528"/>
    <lineage>
        <taxon>unclassified sequences</taxon>
        <taxon>metagenomes</taxon>
        <taxon>organismal metagenomes</taxon>
    </lineage>
</organism>
<dbReference type="AlphaFoldDB" id="A0A6C0AIQ8"/>
<dbReference type="EMBL" id="MN740626">
    <property type="protein sequence ID" value="QHS79221.1"/>
    <property type="molecule type" value="Genomic_DNA"/>
</dbReference>
<proteinExistence type="predicted"/>